<dbReference type="Pfam" id="PF14748">
    <property type="entry name" value="P5CR_dimer"/>
    <property type="match status" value="1"/>
</dbReference>
<comment type="caution">
    <text evidence="5">The sequence shown here is derived from an EMBL/GenBank/DDBJ whole genome shotgun (WGS) entry which is preliminary data.</text>
</comment>
<dbReference type="AlphaFoldDB" id="A0AAV2YUF8"/>
<dbReference type="PANTHER" id="PTHR11645">
    <property type="entry name" value="PYRROLINE-5-CARBOXYLATE REDUCTASE"/>
    <property type="match status" value="1"/>
</dbReference>
<dbReference type="InterPro" id="IPR000304">
    <property type="entry name" value="Pyrroline-COOH_reductase"/>
</dbReference>
<evidence type="ECO:0008006" key="7">
    <source>
        <dbReference type="Google" id="ProtNLM"/>
    </source>
</evidence>
<evidence type="ECO:0000313" key="6">
    <source>
        <dbReference type="Proteomes" id="UP001146120"/>
    </source>
</evidence>
<dbReference type="GO" id="GO:0004735">
    <property type="term" value="F:pyrroline-5-carboxylate reductase activity"/>
    <property type="evidence" value="ECO:0007669"/>
    <property type="project" value="InterPro"/>
</dbReference>
<gene>
    <name evidence="5" type="ORF">N0F65_012026</name>
</gene>
<name>A0AAV2YUF8_9STRA</name>
<evidence type="ECO:0000259" key="3">
    <source>
        <dbReference type="Pfam" id="PF03807"/>
    </source>
</evidence>
<dbReference type="SUPFAM" id="SSF48179">
    <property type="entry name" value="6-phosphogluconate dehydrogenase C-terminal domain-like"/>
    <property type="match status" value="1"/>
</dbReference>
<accession>A0AAV2YUF8</accession>
<reference evidence="5" key="1">
    <citation type="submission" date="2022-11" db="EMBL/GenBank/DDBJ databases">
        <authorList>
            <person name="Morgan W.R."/>
            <person name="Tartar A."/>
        </authorList>
    </citation>
    <scope>NUCLEOTIDE SEQUENCE</scope>
    <source>
        <strain evidence="5">ARSEF 373</strain>
    </source>
</reference>
<feature type="domain" description="Pyrroline-5-carboxylate reductase dimerisation" evidence="4">
    <location>
        <begin position="164"/>
        <end position="262"/>
    </location>
</feature>
<dbReference type="EMBL" id="DAKRPA010000151">
    <property type="protein sequence ID" value="DAZ96923.1"/>
    <property type="molecule type" value="Genomic_DNA"/>
</dbReference>
<dbReference type="InterPro" id="IPR029036">
    <property type="entry name" value="P5CR_dimer"/>
</dbReference>
<evidence type="ECO:0000259" key="4">
    <source>
        <dbReference type="Pfam" id="PF14748"/>
    </source>
</evidence>
<keyword evidence="2" id="KW-0521">NADP</keyword>
<sequence length="276" mass="29696">MATLGNDVVIGLIGTGKIGSAVVTGFCSEKGWQPKHAYVSPRTKAKADALVAKFPSRVTISPSNQEIVDKSDVIFIGLLPNVAQQELPALNFGPNKRVVSMMATIPYEELLTLVKLPRDRVVRTVPLTSASKRSGPILAFPENEYVRELLTQIGTPVMVSNESEITTLTGMTALISFFYATCASTQKWCVNNGVGEDASRSFVASFFKSLADAGLESTETFDDMADEGATPGGLNEQVHRGLQASGAYELVIDQVDGIYRRLTKKEPAARPGRPGQ</sequence>
<dbReference type="PANTHER" id="PTHR11645:SF13">
    <property type="entry name" value="PYRROLINE-5-CARBOXYLATE REDUCTASE CATALYTIC N-TERMINAL DOMAIN-CONTAINING PROTEIN"/>
    <property type="match status" value="1"/>
</dbReference>
<comment type="similarity">
    <text evidence="1">Belongs to the pyrroline-5-carboxylate reductase family.</text>
</comment>
<reference evidence="5" key="2">
    <citation type="journal article" date="2023" name="Microbiol Resour">
        <title>Decontamination and Annotation of the Draft Genome Sequence of the Oomycete Lagenidium giganteum ARSEF 373.</title>
        <authorList>
            <person name="Morgan W.R."/>
            <person name="Tartar A."/>
        </authorList>
    </citation>
    <scope>NUCLEOTIDE SEQUENCE</scope>
    <source>
        <strain evidence="5">ARSEF 373</strain>
    </source>
</reference>
<dbReference type="Gene3D" id="3.40.50.720">
    <property type="entry name" value="NAD(P)-binding Rossmann-like Domain"/>
    <property type="match status" value="1"/>
</dbReference>
<evidence type="ECO:0000256" key="1">
    <source>
        <dbReference type="ARBA" id="ARBA00005525"/>
    </source>
</evidence>
<dbReference type="Proteomes" id="UP001146120">
    <property type="component" value="Unassembled WGS sequence"/>
</dbReference>
<protein>
    <recommendedName>
        <fullName evidence="7">Pyrroline-5-carboxylate reductase catalytic N-terminal domain-containing protein</fullName>
    </recommendedName>
</protein>
<organism evidence="5 6">
    <name type="scientific">Lagenidium giganteum</name>
    <dbReference type="NCBI Taxonomy" id="4803"/>
    <lineage>
        <taxon>Eukaryota</taxon>
        <taxon>Sar</taxon>
        <taxon>Stramenopiles</taxon>
        <taxon>Oomycota</taxon>
        <taxon>Peronosporomycetes</taxon>
        <taxon>Pythiales</taxon>
        <taxon>Pythiaceae</taxon>
    </lineage>
</organism>
<proteinExistence type="inferred from homology"/>
<keyword evidence="6" id="KW-1185">Reference proteome</keyword>
<dbReference type="GO" id="GO:0055129">
    <property type="term" value="P:L-proline biosynthetic process"/>
    <property type="evidence" value="ECO:0007669"/>
    <property type="project" value="TreeGrafter"/>
</dbReference>
<feature type="binding site" evidence="2">
    <location>
        <position position="64"/>
    </location>
    <ligand>
        <name>NADPH</name>
        <dbReference type="ChEBI" id="CHEBI:57783"/>
    </ligand>
</feature>
<dbReference type="InterPro" id="IPR036291">
    <property type="entry name" value="NAD(P)-bd_dom_sf"/>
</dbReference>
<evidence type="ECO:0000313" key="5">
    <source>
        <dbReference type="EMBL" id="DAZ96923.1"/>
    </source>
</evidence>
<dbReference type="Pfam" id="PF03807">
    <property type="entry name" value="F420_oxidored"/>
    <property type="match status" value="1"/>
</dbReference>
<dbReference type="Gene3D" id="1.10.3730.10">
    <property type="entry name" value="ProC C-terminal domain-like"/>
    <property type="match status" value="1"/>
</dbReference>
<dbReference type="InterPro" id="IPR008927">
    <property type="entry name" value="6-PGluconate_DH-like_C_sf"/>
</dbReference>
<dbReference type="InterPro" id="IPR028939">
    <property type="entry name" value="P5C_Rdtase_cat_N"/>
</dbReference>
<dbReference type="SUPFAM" id="SSF51735">
    <property type="entry name" value="NAD(P)-binding Rossmann-fold domains"/>
    <property type="match status" value="1"/>
</dbReference>
<evidence type="ECO:0000256" key="2">
    <source>
        <dbReference type="PIRSR" id="PIRSR000193-1"/>
    </source>
</evidence>
<feature type="domain" description="Pyrroline-5-carboxylate reductase catalytic N-terminal" evidence="3">
    <location>
        <begin position="10"/>
        <end position="103"/>
    </location>
</feature>
<dbReference type="PIRSF" id="PIRSF000193">
    <property type="entry name" value="Pyrrol-5-carb_rd"/>
    <property type="match status" value="1"/>
</dbReference>